<sequence length="92" mass="10282">MSSWTPTRYKTTNWSSYNSALKRRGSLTIWFDPSMIWSPPPSGKRGRQQAYSDAAIQACLTLKVQFGMPLRQVTGFVESLLGLAGLDWAVPD</sequence>
<dbReference type="Pfam" id="PF13737">
    <property type="entry name" value="DDE_Tnp_1_5"/>
    <property type="match status" value="1"/>
</dbReference>
<evidence type="ECO:0000313" key="3">
    <source>
        <dbReference type="Proteomes" id="UP000199054"/>
    </source>
</evidence>
<protein>
    <submittedName>
        <fullName evidence="2">Transposase DDE domain-containing protein</fullName>
    </submittedName>
</protein>
<evidence type="ECO:0000313" key="2">
    <source>
        <dbReference type="EMBL" id="SEO15163.1"/>
    </source>
</evidence>
<keyword evidence="3" id="KW-1185">Reference proteome</keyword>
<evidence type="ECO:0000259" key="1">
    <source>
        <dbReference type="Pfam" id="PF13737"/>
    </source>
</evidence>
<gene>
    <name evidence="2" type="ORF">SAMN04489859_10391</name>
</gene>
<organism evidence="2 3">
    <name type="scientific">Paracoccus alcaliphilus</name>
    <dbReference type="NCBI Taxonomy" id="34002"/>
    <lineage>
        <taxon>Bacteria</taxon>
        <taxon>Pseudomonadati</taxon>
        <taxon>Pseudomonadota</taxon>
        <taxon>Alphaproteobacteria</taxon>
        <taxon>Rhodobacterales</taxon>
        <taxon>Paracoccaceae</taxon>
        <taxon>Paracoccus</taxon>
    </lineage>
</organism>
<accession>A0A1H8MCW4</accession>
<dbReference type="RefSeq" id="WP_170851927.1">
    <property type="nucleotide sequence ID" value="NZ_FODE01000039.1"/>
</dbReference>
<dbReference type="STRING" id="34002.SAMN04489859_10391"/>
<proteinExistence type="predicted"/>
<dbReference type="EMBL" id="FODE01000039">
    <property type="protein sequence ID" value="SEO15163.1"/>
    <property type="molecule type" value="Genomic_DNA"/>
</dbReference>
<reference evidence="2 3" key="1">
    <citation type="submission" date="2016-10" db="EMBL/GenBank/DDBJ databases">
        <authorList>
            <person name="de Groot N.N."/>
        </authorList>
    </citation>
    <scope>NUCLEOTIDE SEQUENCE [LARGE SCALE GENOMIC DNA]</scope>
    <source>
        <strain evidence="2 3">DSM 8512</strain>
    </source>
</reference>
<name>A0A1H8MCW4_9RHOB</name>
<dbReference type="InterPro" id="IPR025668">
    <property type="entry name" value="Tnp_DDE_dom"/>
</dbReference>
<feature type="non-terminal residue" evidence="2">
    <location>
        <position position="92"/>
    </location>
</feature>
<dbReference type="Proteomes" id="UP000199054">
    <property type="component" value="Unassembled WGS sequence"/>
</dbReference>
<feature type="domain" description="Transposase DDE" evidence="1">
    <location>
        <begin position="22"/>
        <end position="92"/>
    </location>
</feature>
<dbReference type="AlphaFoldDB" id="A0A1H8MCW4"/>